<reference evidence="6 7" key="1">
    <citation type="submission" date="2015-11" db="EMBL/GenBank/DDBJ databases">
        <title>Genome sequences of Lysobacter enzymogenes strain C3 and Lysobacter antibioticus ATCC 29479.</title>
        <authorList>
            <person name="Kobayashi D.Y."/>
        </authorList>
    </citation>
    <scope>NUCLEOTIDE SEQUENCE [LARGE SCALE GENOMIC DNA]</scope>
    <source>
        <strain evidence="6 7">C3</strain>
    </source>
</reference>
<dbReference type="KEGG" id="lez:GLE_5352"/>
<dbReference type="InterPro" id="IPR013525">
    <property type="entry name" value="ABC2_TM"/>
</dbReference>
<feature type="domain" description="ABC-2 type transporter transmembrane" evidence="5">
    <location>
        <begin position="25"/>
        <end position="380"/>
    </location>
</feature>
<gene>
    <name evidence="6" type="ORF">GLE_5352</name>
</gene>
<keyword evidence="4" id="KW-0472">Membrane</keyword>
<evidence type="ECO:0000256" key="1">
    <source>
        <dbReference type="ARBA" id="ARBA00004141"/>
    </source>
</evidence>
<dbReference type="GO" id="GO:0016020">
    <property type="term" value="C:membrane"/>
    <property type="evidence" value="ECO:0007669"/>
    <property type="project" value="UniProtKB-SubCell"/>
</dbReference>
<dbReference type="AlphaFoldDB" id="A0A0S2DQE4"/>
<evidence type="ECO:0000313" key="6">
    <source>
        <dbReference type="EMBL" id="ALN60693.1"/>
    </source>
</evidence>
<keyword evidence="2" id="KW-0812">Transmembrane</keyword>
<evidence type="ECO:0000313" key="7">
    <source>
        <dbReference type="Proteomes" id="UP000061569"/>
    </source>
</evidence>
<comment type="subcellular location">
    <subcellularLocation>
        <location evidence="1">Membrane</location>
        <topology evidence="1">Multi-pass membrane protein</topology>
    </subcellularLocation>
</comment>
<accession>A0A0S2DQE4</accession>
<sequence>MNTHAFAAFWSVVRKELRDISRDRRTLAITLLMGPLLYPLLMLGMGSLAENRARTQLDSALKVPVRGAEHAPNLVKFLATQNIVAVPAPKDLDAAVRNQDHDVGLIVAADFAKDWKAGQPALVEIVQDSTRRDADIPARRLHAALEGYSRQVGALRLLARGISANVVQPVNVADRDVATAEAKRGLVLSALLPYLLIMTSFAGGAFLIIDATAGERERQSLEPLLATPAPRSAIVSGKIAAACVLGLFSLLLTLLAFKLSAQMSSGIGRMLDVSLYSIGKMLLILLPMSFIGTALLTYLSAAAKSLKEAQSHVTWLMLLPLLPTFVLMVNPLKTQLWQFAVPFLAQNQLLLKVIRGEAISGQTWAMYLACGFGLAALLWIAAVRRYHNERLAISG</sequence>
<dbReference type="EMBL" id="CP013140">
    <property type="protein sequence ID" value="ALN60693.1"/>
    <property type="molecule type" value="Genomic_DNA"/>
</dbReference>
<dbReference type="PANTHER" id="PTHR43471:SF3">
    <property type="entry name" value="ABC TRANSPORTER PERMEASE PROTEIN NATB"/>
    <property type="match status" value="1"/>
</dbReference>
<keyword evidence="3" id="KW-1133">Transmembrane helix</keyword>
<name>A0A0S2DQE4_LYSEN</name>
<dbReference type="PANTHER" id="PTHR43471">
    <property type="entry name" value="ABC TRANSPORTER PERMEASE"/>
    <property type="match status" value="1"/>
</dbReference>
<dbReference type="OrthoDB" id="5486437at2"/>
<evidence type="ECO:0000259" key="5">
    <source>
        <dbReference type="Pfam" id="PF12698"/>
    </source>
</evidence>
<dbReference type="Pfam" id="PF12698">
    <property type="entry name" value="ABC2_membrane_3"/>
    <property type="match status" value="1"/>
</dbReference>
<dbReference type="RefSeq" id="WP_057949743.1">
    <property type="nucleotide sequence ID" value="NZ_CP067396.1"/>
</dbReference>
<proteinExistence type="predicted"/>
<evidence type="ECO:0000256" key="2">
    <source>
        <dbReference type="ARBA" id="ARBA00022692"/>
    </source>
</evidence>
<dbReference type="Proteomes" id="UP000061569">
    <property type="component" value="Chromosome"/>
</dbReference>
<organism evidence="6 7">
    <name type="scientific">Lysobacter enzymogenes</name>
    <dbReference type="NCBI Taxonomy" id="69"/>
    <lineage>
        <taxon>Bacteria</taxon>
        <taxon>Pseudomonadati</taxon>
        <taxon>Pseudomonadota</taxon>
        <taxon>Gammaproteobacteria</taxon>
        <taxon>Lysobacterales</taxon>
        <taxon>Lysobacteraceae</taxon>
        <taxon>Lysobacter</taxon>
    </lineage>
</organism>
<evidence type="ECO:0000256" key="3">
    <source>
        <dbReference type="ARBA" id="ARBA00022989"/>
    </source>
</evidence>
<evidence type="ECO:0000256" key="4">
    <source>
        <dbReference type="ARBA" id="ARBA00023136"/>
    </source>
</evidence>
<protein>
    <submittedName>
        <fullName evidence="6">ABC transporter sodium permease, putative</fullName>
    </submittedName>
</protein>
<dbReference type="GO" id="GO:0140359">
    <property type="term" value="F:ABC-type transporter activity"/>
    <property type="evidence" value="ECO:0007669"/>
    <property type="project" value="InterPro"/>
</dbReference>
<dbReference type="PATRIC" id="fig|69.6.peg.5267"/>
<dbReference type="STRING" id="69.GLE_5352"/>